<dbReference type="STRING" id="1095776.SAMN04515672_3554"/>
<feature type="transmembrane region" description="Helical" evidence="6">
    <location>
        <begin position="337"/>
        <end position="357"/>
    </location>
</feature>
<dbReference type="CDD" id="cd17325">
    <property type="entry name" value="MFS_MdtG_SLC18_like"/>
    <property type="match status" value="1"/>
</dbReference>
<feature type="transmembrane region" description="Helical" evidence="6">
    <location>
        <begin position="244"/>
        <end position="261"/>
    </location>
</feature>
<dbReference type="GO" id="GO:0022857">
    <property type="term" value="F:transmembrane transporter activity"/>
    <property type="evidence" value="ECO:0007669"/>
    <property type="project" value="InterPro"/>
</dbReference>
<keyword evidence="3 6" id="KW-0812">Transmembrane</keyword>
<evidence type="ECO:0000256" key="1">
    <source>
        <dbReference type="ARBA" id="ARBA00004651"/>
    </source>
</evidence>
<name>A0A1G9DE87_9EURY</name>
<comment type="subcellular location">
    <subcellularLocation>
        <location evidence="1">Cell membrane</location>
        <topology evidence="1">Multi-pass membrane protein</topology>
    </subcellularLocation>
</comment>
<dbReference type="PANTHER" id="PTHR43124">
    <property type="entry name" value="PURINE EFFLUX PUMP PBUE"/>
    <property type="match status" value="1"/>
</dbReference>
<dbReference type="InterPro" id="IPR036259">
    <property type="entry name" value="MFS_trans_sf"/>
</dbReference>
<evidence type="ECO:0000256" key="6">
    <source>
        <dbReference type="SAM" id="Phobius"/>
    </source>
</evidence>
<proteinExistence type="predicted"/>
<reference evidence="9" key="1">
    <citation type="submission" date="2016-10" db="EMBL/GenBank/DDBJ databases">
        <authorList>
            <person name="Varghese N."/>
            <person name="Submissions S."/>
        </authorList>
    </citation>
    <scope>NUCLEOTIDE SEQUENCE [LARGE SCALE GENOMIC DNA]</scope>
    <source>
        <strain evidence="9">B4,CECT 8067,JCM 17497</strain>
    </source>
</reference>
<evidence type="ECO:0000256" key="2">
    <source>
        <dbReference type="ARBA" id="ARBA00022475"/>
    </source>
</evidence>
<sequence length="390" mass="41342">MSWQYKHTVLTLCTFAFFATMVARLAISPVVPAITDDFQIGNTVIGIALTGMWLSYAIMQFPSGILADRYGERSIILVSIGGTTVMSLLLALSPVYAVFVLSMVVLGAVAGLHYSAATTLLDRTYDNLGFAIGVHTIGSSAAGLVAPIAAAWISIQYGWRPAVAFGAVVAAPIFALFVWRIHPVEPHRPEQPLRQRLQLEEVTNILSKPEILFTVAIASVGAFVWQGTASFLPTFLVEHRGQSATLAGIVFSGYFVIQSIVKPGIGAISDRFGRDVTTFGCMVTSAAGLGLFVAVPGVLGVAAGLILIGNGLSWAVAVEPRFMDNMTDEERGAGFGLVRTVYLIVGSFGSVAVGLFADVFGWAASFGMLMALLLLVAVALAVNWLLDLGY</sequence>
<evidence type="ECO:0000313" key="8">
    <source>
        <dbReference type="EMBL" id="SDK62211.1"/>
    </source>
</evidence>
<dbReference type="Gene3D" id="1.20.1250.20">
    <property type="entry name" value="MFS general substrate transporter like domains"/>
    <property type="match status" value="2"/>
</dbReference>
<dbReference type="InterPro" id="IPR020846">
    <property type="entry name" value="MFS_dom"/>
</dbReference>
<dbReference type="InterPro" id="IPR011701">
    <property type="entry name" value="MFS"/>
</dbReference>
<dbReference type="SUPFAM" id="SSF103473">
    <property type="entry name" value="MFS general substrate transporter"/>
    <property type="match status" value="1"/>
</dbReference>
<dbReference type="PROSITE" id="PS50850">
    <property type="entry name" value="MFS"/>
    <property type="match status" value="1"/>
</dbReference>
<dbReference type="PANTHER" id="PTHR43124:SF3">
    <property type="entry name" value="CHLORAMPHENICOL EFFLUX PUMP RV0191"/>
    <property type="match status" value="1"/>
</dbReference>
<evidence type="ECO:0000256" key="3">
    <source>
        <dbReference type="ARBA" id="ARBA00022692"/>
    </source>
</evidence>
<feature type="transmembrane region" description="Helical" evidence="6">
    <location>
        <begin position="363"/>
        <end position="386"/>
    </location>
</feature>
<evidence type="ECO:0000313" key="9">
    <source>
        <dbReference type="Proteomes" id="UP000198882"/>
    </source>
</evidence>
<dbReference type="InterPro" id="IPR050189">
    <property type="entry name" value="MFS_Efflux_Transporters"/>
</dbReference>
<evidence type="ECO:0000259" key="7">
    <source>
        <dbReference type="PROSITE" id="PS50850"/>
    </source>
</evidence>
<keyword evidence="5 6" id="KW-0472">Membrane</keyword>
<evidence type="ECO:0000256" key="4">
    <source>
        <dbReference type="ARBA" id="ARBA00022989"/>
    </source>
</evidence>
<evidence type="ECO:0000256" key="5">
    <source>
        <dbReference type="ARBA" id="ARBA00023136"/>
    </source>
</evidence>
<dbReference type="AlphaFoldDB" id="A0A1G9DE87"/>
<keyword evidence="2" id="KW-1003">Cell membrane</keyword>
<feature type="domain" description="Major facilitator superfamily (MFS) profile" evidence="7">
    <location>
        <begin position="9"/>
        <end position="390"/>
    </location>
</feature>
<gene>
    <name evidence="8" type="ORF">SAMN04515672_3554</name>
</gene>
<feature type="transmembrane region" description="Helical" evidence="6">
    <location>
        <begin position="128"/>
        <end position="153"/>
    </location>
</feature>
<keyword evidence="9" id="KW-1185">Reference proteome</keyword>
<keyword evidence="4 6" id="KW-1133">Transmembrane helix</keyword>
<feature type="transmembrane region" description="Helical" evidence="6">
    <location>
        <begin position="298"/>
        <end position="317"/>
    </location>
</feature>
<accession>A0A1G9DE87</accession>
<dbReference type="Proteomes" id="UP000198882">
    <property type="component" value="Unassembled WGS sequence"/>
</dbReference>
<dbReference type="OrthoDB" id="29061at2157"/>
<dbReference type="GO" id="GO:0005886">
    <property type="term" value="C:plasma membrane"/>
    <property type="evidence" value="ECO:0007669"/>
    <property type="project" value="UniProtKB-SubCell"/>
</dbReference>
<feature type="transmembrane region" description="Helical" evidence="6">
    <location>
        <begin position="211"/>
        <end position="232"/>
    </location>
</feature>
<feature type="transmembrane region" description="Helical" evidence="6">
    <location>
        <begin position="40"/>
        <end position="58"/>
    </location>
</feature>
<protein>
    <submittedName>
        <fullName evidence="8">Sugar phosphate permease</fullName>
    </submittedName>
</protein>
<dbReference type="RefSeq" id="WP_090310088.1">
    <property type="nucleotide sequence ID" value="NZ_FNFE01000005.1"/>
</dbReference>
<dbReference type="Pfam" id="PF07690">
    <property type="entry name" value="MFS_1"/>
    <property type="match status" value="1"/>
</dbReference>
<dbReference type="EMBL" id="FNFE01000005">
    <property type="protein sequence ID" value="SDK62211.1"/>
    <property type="molecule type" value="Genomic_DNA"/>
</dbReference>
<feature type="transmembrane region" description="Helical" evidence="6">
    <location>
        <begin position="96"/>
        <end position="116"/>
    </location>
</feature>
<organism evidence="8 9">
    <name type="scientific">Natronorubrum texcoconense</name>
    <dbReference type="NCBI Taxonomy" id="1095776"/>
    <lineage>
        <taxon>Archaea</taxon>
        <taxon>Methanobacteriati</taxon>
        <taxon>Methanobacteriota</taxon>
        <taxon>Stenosarchaea group</taxon>
        <taxon>Halobacteria</taxon>
        <taxon>Halobacteriales</taxon>
        <taxon>Natrialbaceae</taxon>
        <taxon>Natronorubrum</taxon>
    </lineage>
</organism>
<feature type="transmembrane region" description="Helical" evidence="6">
    <location>
        <begin position="159"/>
        <end position="179"/>
    </location>
</feature>